<name>A0ABX0KMM8_9NEIS</name>
<proteinExistence type="predicted"/>
<keyword evidence="2" id="KW-1185">Reference proteome</keyword>
<gene>
    <name evidence="1" type="ORF">HA050_04585</name>
</gene>
<reference evidence="1 2" key="1">
    <citation type="submission" date="2020-03" db="EMBL/GenBank/DDBJ databases">
        <title>Draft genome sequence of environmentally isolated violet-colored cultures.</title>
        <authorList>
            <person name="Wilson H.S."/>
        </authorList>
    </citation>
    <scope>NUCLEOTIDE SEQUENCE [LARGE SCALE GENOMIC DNA]</scope>
    <source>
        <strain evidence="1 2">HSC-16F04</strain>
    </source>
</reference>
<comment type="caution">
    <text evidence="1">The sequence shown here is derived from an EMBL/GenBank/DDBJ whole genome shotgun (WGS) entry which is preliminary data.</text>
</comment>
<dbReference type="Proteomes" id="UP000712570">
    <property type="component" value="Unassembled WGS sequence"/>
</dbReference>
<organism evidence="1 2">
    <name type="scientific">Iodobacter violaceini</name>
    <dbReference type="NCBI Taxonomy" id="3044271"/>
    <lineage>
        <taxon>Bacteria</taxon>
        <taxon>Pseudomonadati</taxon>
        <taxon>Pseudomonadota</taxon>
        <taxon>Betaproteobacteria</taxon>
        <taxon>Neisseriales</taxon>
        <taxon>Chitinibacteraceae</taxon>
        <taxon>Iodobacter</taxon>
    </lineage>
</organism>
<evidence type="ECO:0000313" key="1">
    <source>
        <dbReference type="EMBL" id="NHQ85390.1"/>
    </source>
</evidence>
<protein>
    <submittedName>
        <fullName evidence="1">Uncharacterized protein</fullName>
    </submittedName>
</protein>
<dbReference type="EMBL" id="JAAOLX010000002">
    <property type="protein sequence ID" value="NHQ85390.1"/>
    <property type="molecule type" value="Genomic_DNA"/>
</dbReference>
<evidence type="ECO:0000313" key="2">
    <source>
        <dbReference type="Proteomes" id="UP000712570"/>
    </source>
</evidence>
<accession>A0ABX0KMM8</accession>
<dbReference type="RefSeq" id="WP_166822665.1">
    <property type="nucleotide sequence ID" value="NZ_JAAOLX010000002.1"/>
</dbReference>
<sequence>MGEFTNQNIEKYYFEQFRKHCSLPDGEVVYRDKPDVIIIGKQTLGIEITQLYFDEEDGPRSQQAQYRGMADVVSQAQSIYFSDSRKSIELHVSFNLNCPINDVKALAASLADIAKVLEYHETGSVPPRFFAHVPELDFIYCNSNKYSNVQWQVSQRFKGRNLSVVRVKKVVAKKEQKLSGYEHCDSYWLLLVVDFMDPAQDQELVWPSHAAALETSYSRVIIYKSPLYQCLEIPVIERRT</sequence>